<comment type="subcellular location">
    <subcellularLocation>
        <location evidence="1">Nucleus</location>
    </subcellularLocation>
</comment>
<dbReference type="EMBL" id="MU006096">
    <property type="protein sequence ID" value="KAF2838518.1"/>
    <property type="molecule type" value="Genomic_DNA"/>
</dbReference>
<dbReference type="InterPro" id="IPR025151">
    <property type="entry name" value="ELYS_dom"/>
</dbReference>
<evidence type="ECO:0000256" key="2">
    <source>
        <dbReference type="ARBA" id="ARBA00023242"/>
    </source>
</evidence>
<dbReference type="AlphaFoldDB" id="A0A9P4SBD9"/>
<organism evidence="4 5">
    <name type="scientific">Patellaria atrata CBS 101060</name>
    <dbReference type="NCBI Taxonomy" id="1346257"/>
    <lineage>
        <taxon>Eukaryota</taxon>
        <taxon>Fungi</taxon>
        <taxon>Dikarya</taxon>
        <taxon>Ascomycota</taxon>
        <taxon>Pezizomycotina</taxon>
        <taxon>Dothideomycetes</taxon>
        <taxon>Dothideomycetes incertae sedis</taxon>
        <taxon>Patellariales</taxon>
        <taxon>Patellariaceae</taxon>
        <taxon>Patellaria</taxon>
    </lineage>
</organism>
<feature type="domain" description="ELYS-like" evidence="3">
    <location>
        <begin position="37"/>
        <end position="276"/>
    </location>
</feature>
<evidence type="ECO:0000259" key="3">
    <source>
        <dbReference type="Pfam" id="PF13934"/>
    </source>
</evidence>
<proteinExistence type="predicted"/>
<evidence type="ECO:0000313" key="4">
    <source>
        <dbReference type="EMBL" id="KAF2838518.1"/>
    </source>
</evidence>
<dbReference type="OrthoDB" id="20729at2759"/>
<dbReference type="GO" id="GO:0005634">
    <property type="term" value="C:nucleus"/>
    <property type="evidence" value="ECO:0007669"/>
    <property type="project" value="UniProtKB-SubCell"/>
</dbReference>
<keyword evidence="5" id="KW-1185">Reference proteome</keyword>
<protein>
    <recommendedName>
        <fullName evidence="3">ELYS-like domain-containing protein</fullName>
    </recommendedName>
</protein>
<sequence length="345" mass="39117">MLDFNNYDEVFSFNPDYTYPREKYGSILHRRRQLEGKLFIDRLFDTLQLDVLRFYPPQTNHNLREIHTAIANAPLAAHYKQSLLFYILKDCASKSNDPSEDFYRAVFLPEQFYIVLSGLWLMDNFQFTVSETLPWGILELNSARDNASIQPTNARQNALNHLATPAVPSTFSPEILSALLSHEPSLALPYYHTMTPSLSGDLLYSFVAHLSKISPARAFSFARQHPPTTHRELLKTILSSVLTHSRKDRPDNGIEVVEFPMNEDEEKWFEDYLLHGEGRQLVGATETVYMRKLALGKITDAIEVGKELPDQKLAQRGNGEGVSWGDLKAGLKAGIGQRGEQGFAL</sequence>
<dbReference type="Pfam" id="PF13934">
    <property type="entry name" value="ELYS"/>
    <property type="match status" value="1"/>
</dbReference>
<name>A0A9P4SBD9_9PEZI</name>
<comment type="caution">
    <text evidence="4">The sequence shown here is derived from an EMBL/GenBank/DDBJ whole genome shotgun (WGS) entry which is preliminary data.</text>
</comment>
<accession>A0A9P4SBD9</accession>
<gene>
    <name evidence="4" type="ORF">M501DRAFT_1016613</name>
</gene>
<dbReference type="Proteomes" id="UP000799429">
    <property type="component" value="Unassembled WGS sequence"/>
</dbReference>
<evidence type="ECO:0000256" key="1">
    <source>
        <dbReference type="ARBA" id="ARBA00004123"/>
    </source>
</evidence>
<evidence type="ECO:0000313" key="5">
    <source>
        <dbReference type="Proteomes" id="UP000799429"/>
    </source>
</evidence>
<keyword evidence="2" id="KW-0539">Nucleus</keyword>
<reference evidence="4" key="1">
    <citation type="journal article" date="2020" name="Stud. Mycol.">
        <title>101 Dothideomycetes genomes: a test case for predicting lifestyles and emergence of pathogens.</title>
        <authorList>
            <person name="Haridas S."/>
            <person name="Albert R."/>
            <person name="Binder M."/>
            <person name="Bloem J."/>
            <person name="Labutti K."/>
            <person name="Salamov A."/>
            <person name="Andreopoulos B."/>
            <person name="Baker S."/>
            <person name="Barry K."/>
            <person name="Bills G."/>
            <person name="Bluhm B."/>
            <person name="Cannon C."/>
            <person name="Castanera R."/>
            <person name="Culley D."/>
            <person name="Daum C."/>
            <person name="Ezra D."/>
            <person name="Gonzalez J."/>
            <person name="Henrissat B."/>
            <person name="Kuo A."/>
            <person name="Liang C."/>
            <person name="Lipzen A."/>
            <person name="Lutzoni F."/>
            <person name="Magnuson J."/>
            <person name="Mondo S."/>
            <person name="Nolan M."/>
            <person name="Ohm R."/>
            <person name="Pangilinan J."/>
            <person name="Park H.-J."/>
            <person name="Ramirez L."/>
            <person name="Alfaro M."/>
            <person name="Sun H."/>
            <person name="Tritt A."/>
            <person name="Yoshinaga Y."/>
            <person name="Zwiers L.-H."/>
            <person name="Turgeon B."/>
            <person name="Goodwin S."/>
            <person name="Spatafora J."/>
            <person name="Crous P."/>
            <person name="Grigoriev I."/>
        </authorList>
    </citation>
    <scope>NUCLEOTIDE SEQUENCE</scope>
    <source>
        <strain evidence="4">CBS 101060</strain>
    </source>
</reference>